<dbReference type="GO" id="GO:0012505">
    <property type="term" value="C:endomembrane system"/>
    <property type="evidence" value="ECO:0007669"/>
    <property type="project" value="UniProtKB-SubCell"/>
</dbReference>
<comment type="subcellular location">
    <subcellularLocation>
        <location evidence="1">Endomembrane system</location>
        <topology evidence="1">Multi-pass membrane protein</topology>
    </subcellularLocation>
</comment>
<keyword evidence="3 5" id="KW-1133">Transmembrane helix</keyword>
<feature type="transmembrane region" description="Helical" evidence="5">
    <location>
        <begin position="12"/>
        <end position="37"/>
    </location>
</feature>
<accession>A0A075HUR5</accession>
<feature type="domain" description="DUF1232" evidence="6">
    <location>
        <begin position="75"/>
        <end position="110"/>
    </location>
</feature>
<keyword evidence="2 5" id="KW-0812">Transmembrane</keyword>
<keyword evidence="4 5" id="KW-0472">Membrane</keyword>
<dbReference type="InterPro" id="IPR010652">
    <property type="entry name" value="DUF1232"/>
</dbReference>
<protein>
    <recommendedName>
        <fullName evidence="6">DUF1232 domain-containing protein</fullName>
    </recommendedName>
</protein>
<evidence type="ECO:0000259" key="6">
    <source>
        <dbReference type="Pfam" id="PF06803"/>
    </source>
</evidence>
<evidence type="ECO:0000256" key="4">
    <source>
        <dbReference type="ARBA" id="ARBA00023136"/>
    </source>
</evidence>
<organism evidence="7">
    <name type="scientific">uncultured marine thaumarchaeote KM3_78_A04</name>
    <dbReference type="NCBI Taxonomy" id="1456289"/>
    <lineage>
        <taxon>Archaea</taxon>
        <taxon>Nitrososphaerota</taxon>
        <taxon>environmental samples</taxon>
    </lineage>
</organism>
<dbReference type="AlphaFoldDB" id="A0A075HUR5"/>
<evidence type="ECO:0000256" key="1">
    <source>
        <dbReference type="ARBA" id="ARBA00004127"/>
    </source>
</evidence>
<feature type="transmembrane region" description="Helical" evidence="5">
    <location>
        <begin position="70"/>
        <end position="86"/>
    </location>
</feature>
<evidence type="ECO:0000313" key="7">
    <source>
        <dbReference type="EMBL" id="AIF17563.1"/>
    </source>
</evidence>
<proteinExistence type="predicted"/>
<sequence length="138" mass="15589">MVSLFREQRRRCSVGLTLVLVMAVVSGLFALTAVLMLRWLGKREPYSNFIKLRTRRKLTFVRLMMGDDRVPMYVKFIPVLLLLYLTSPIDLVPDFIPVLGYLDDVVIALLALALIIKLTSGPVVLDLLQRAQLVDATS</sequence>
<evidence type="ECO:0000256" key="3">
    <source>
        <dbReference type="ARBA" id="ARBA00022989"/>
    </source>
</evidence>
<dbReference type="Pfam" id="PF06803">
    <property type="entry name" value="DUF1232"/>
    <property type="match status" value="1"/>
</dbReference>
<reference evidence="7" key="1">
    <citation type="journal article" date="2014" name="Genome Biol. Evol.">
        <title>Pangenome evidence for extensive interdomain horizontal transfer affecting lineage core and shell genes in uncultured planktonic thaumarchaeota and euryarchaeota.</title>
        <authorList>
            <person name="Deschamps P."/>
            <person name="Zivanovic Y."/>
            <person name="Moreira D."/>
            <person name="Rodriguez-Valera F."/>
            <person name="Lopez-Garcia P."/>
        </authorList>
    </citation>
    <scope>NUCLEOTIDE SEQUENCE</scope>
</reference>
<name>A0A075HUR5_9ARCH</name>
<evidence type="ECO:0000256" key="2">
    <source>
        <dbReference type="ARBA" id="ARBA00022692"/>
    </source>
</evidence>
<evidence type="ECO:0000256" key="5">
    <source>
        <dbReference type="SAM" id="Phobius"/>
    </source>
</evidence>
<dbReference type="EMBL" id="KF901086">
    <property type="protein sequence ID" value="AIF17563.1"/>
    <property type="molecule type" value="Genomic_DNA"/>
</dbReference>